<evidence type="ECO:0000256" key="1">
    <source>
        <dbReference type="SAM" id="MobiDB-lite"/>
    </source>
</evidence>
<keyword evidence="2" id="KW-0472">Membrane</keyword>
<comment type="caution">
    <text evidence="3">The sequence shown here is derived from an EMBL/GenBank/DDBJ whole genome shotgun (WGS) entry which is preliminary data.</text>
</comment>
<organism evidence="3 4">
    <name type="scientific">Paenibacillus albilobatus</name>
    <dbReference type="NCBI Taxonomy" id="2716884"/>
    <lineage>
        <taxon>Bacteria</taxon>
        <taxon>Bacillati</taxon>
        <taxon>Bacillota</taxon>
        <taxon>Bacilli</taxon>
        <taxon>Bacillales</taxon>
        <taxon>Paenibacillaceae</taxon>
        <taxon>Paenibacillus</taxon>
    </lineage>
</organism>
<sequence length="273" mass="30759">MATVLASVHKNNGRGSRRPGHRNKNKRKPSKESRANRFWFGLLKAVGFVVVFGCILAYWNTTRLTSIILNARPVEELTADTTGMVRLEGTAEGAAAFTDEGKLRKRYALLQKEEFNWHCSRGGCSYELNEDQKPSVWGTLKINGVSVESDEFRFYADWLPLDITTVPFEQLSNIKGPLLVEKPKSTAYGYYAVSPGDRVTVIGQAQNGRLEPFELPGEDERRVILIGSSVDRMVSHERKNQIVYLILGAVVALMLLPVVVGWIRKLFRRFART</sequence>
<evidence type="ECO:0000313" key="3">
    <source>
        <dbReference type="EMBL" id="GIO34554.1"/>
    </source>
</evidence>
<evidence type="ECO:0000313" key="4">
    <source>
        <dbReference type="Proteomes" id="UP000679779"/>
    </source>
</evidence>
<feature type="transmembrane region" description="Helical" evidence="2">
    <location>
        <begin position="38"/>
        <end position="59"/>
    </location>
</feature>
<accession>A0A920CF31</accession>
<dbReference type="Proteomes" id="UP000679779">
    <property type="component" value="Unassembled WGS sequence"/>
</dbReference>
<proteinExistence type="predicted"/>
<keyword evidence="2" id="KW-0812">Transmembrane</keyword>
<feature type="compositionally biased region" description="Basic residues" evidence="1">
    <location>
        <begin position="11"/>
        <end position="29"/>
    </location>
</feature>
<reference evidence="3" key="1">
    <citation type="submission" date="2021-03" db="EMBL/GenBank/DDBJ databases">
        <title>Antimicrobial resistance genes in bacteria isolated from Japanese honey, and their potential for conferring macrolide and lincosamide resistance in the American foulbrood pathogen Paenibacillus larvae.</title>
        <authorList>
            <person name="Okamoto M."/>
            <person name="Kumagai M."/>
            <person name="Kanamori H."/>
            <person name="Takamatsu D."/>
        </authorList>
    </citation>
    <scope>NUCLEOTIDE SEQUENCE</scope>
    <source>
        <strain evidence="3">J2TS6</strain>
    </source>
</reference>
<gene>
    <name evidence="3" type="ORF">J2TS6_56950</name>
</gene>
<name>A0A920CF31_9BACL</name>
<dbReference type="AlphaFoldDB" id="A0A920CF31"/>
<feature type="transmembrane region" description="Helical" evidence="2">
    <location>
        <begin position="242"/>
        <end position="263"/>
    </location>
</feature>
<dbReference type="EMBL" id="BORQ01000011">
    <property type="protein sequence ID" value="GIO34554.1"/>
    <property type="molecule type" value="Genomic_DNA"/>
</dbReference>
<evidence type="ECO:0000256" key="2">
    <source>
        <dbReference type="SAM" id="Phobius"/>
    </source>
</evidence>
<keyword evidence="4" id="KW-1185">Reference proteome</keyword>
<dbReference type="RefSeq" id="WP_160044950.1">
    <property type="nucleotide sequence ID" value="NZ_BORQ01000011.1"/>
</dbReference>
<keyword evidence="2" id="KW-1133">Transmembrane helix</keyword>
<protein>
    <submittedName>
        <fullName evidence="3">Uncharacterized protein</fullName>
    </submittedName>
</protein>
<feature type="region of interest" description="Disordered" evidence="1">
    <location>
        <begin position="1"/>
        <end position="32"/>
    </location>
</feature>